<dbReference type="InParanoid" id="H2ZMH3"/>
<reference evidence="1" key="3">
    <citation type="submission" date="2025-09" db="UniProtKB">
        <authorList>
            <consortium name="Ensembl"/>
        </authorList>
    </citation>
    <scope>IDENTIFICATION</scope>
</reference>
<accession>H2ZMH3</accession>
<reference evidence="2" key="1">
    <citation type="submission" date="2003-08" db="EMBL/GenBank/DDBJ databases">
        <authorList>
            <person name="Birren B."/>
            <person name="Nusbaum C."/>
            <person name="Abebe A."/>
            <person name="Abouelleil A."/>
            <person name="Adekoya E."/>
            <person name="Ait-zahra M."/>
            <person name="Allen N."/>
            <person name="Allen T."/>
            <person name="An P."/>
            <person name="Anderson M."/>
            <person name="Anderson S."/>
            <person name="Arachchi H."/>
            <person name="Armbruster J."/>
            <person name="Bachantsang P."/>
            <person name="Baldwin J."/>
            <person name="Barry A."/>
            <person name="Bayul T."/>
            <person name="Blitshsteyn B."/>
            <person name="Bloom T."/>
            <person name="Blye J."/>
            <person name="Boguslavskiy L."/>
            <person name="Borowsky M."/>
            <person name="Boukhgalter B."/>
            <person name="Brunache A."/>
            <person name="Butler J."/>
            <person name="Calixte N."/>
            <person name="Calvo S."/>
            <person name="Camarata J."/>
            <person name="Campo K."/>
            <person name="Chang J."/>
            <person name="Cheshatsang Y."/>
            <person name="Citroen M."/>
            <person name="Collymore A."/>
            <person name="Considine T."/>
            <person name="Cook A."/>
            <person name="Cooke P."/>
            <person name="Corum B."/>
            <person name="Cuomo C."/>
            <person name="David R."/>
            <person name="Dawoe T."/>
            <person name="Degray S."/>
            <person name="Dodge S."/>
            <person name="Dooley K."/>
            <person name="Dorje P."/>
            <person name="Dorjee K."/>
            <person name="Dorris L."/>
            <person name="Duffey N."/>
            <person name="Dupes A."/>
            <person name="Elkins T."/>
            <person name="Engels R."/>
            <person name="Erickson J."/>
            <person name="Farina A."/>
            <person name="Faro S."/>
            <person name="Ferreira P."/>
            <person name="Fischer H."/>
            <person name="Fitzgerald M."/>
            <person name="Foley K."/>
            <person name="Gage D."/>
            <person name="Galagan J."/>
            <person name="Gearin G."/>
            <person name="Gnerre S."/>
            <person name="Gnirke A."/>
            <person name="Goyette A."/>
            <person name="Graham J."/>
            <person name="Grandbois E."/>
            <person name="Gyaltsen K."/>
            <person name="Hafez N."/>
            <person name="Hagopian D."/>
            <person name="Hagos B."/>
            <person name="Hall J."/>
            <person name="Hatcher B."/>
            <person name="Heller A."/>
            <person name="Higgins H."/>
            <person name="Honan T."/>
            <person name="Horn A."/>
            <person name="Houde N."/>
            <person name="Hughes L."/>
            <person name="Hulme W."/>
            <person name="Husby E."/>
            <person name="Iliev I."/>
            <person name="Jaffe D."/>
            <person name="Jones C."/>
            <person name="Kamal M."/>
            <person name="Kamat A."/>
            <person name="Kamvysselis M."/>
            <person name="Karlsson E."/>
            <person name="Kells C."/>
            <person name="Kieu A."/>
            <person name="Kisner P."/>
            <person name="Kodira C."/>
            <person name="Kulbokas E."/>
            <person name="Labutti K."/>
            <person name="Lama D."/>
            <person name="Landers T."/>
            <person name="Leger J."/>
            <person name="Levine S."/>
            <person name="Lewis D."/>
            <person name="Lewis T."/>
            <person name="Lindblad-toh K."/>
            <person name="Liu X."/>
            <person name="Lokyitsang T."/>
            <person name="Lokyitsang Y."/>
            <person name="Lucien O."/>
            <person name="Lui A."/>
            <person name="Ma L.J."/>
            <person name="Mabbitt R."/>
            <person name="Macdonald J."/>
            <person name="Maclean C."/>
            <person name="Major J."/>
            <person name="Manning J."/>
            <person name="Marabella R."/>
            <person name="Maru K."/>
            <person name="Matthews C."/>
            <person name="Mauceli E."/>
            <person name="Mccarthy M."/>
            <person name="Mcdonough S."/>
            <person name="Mcghee T."/>
            <person name="Meldrim J."/>
            <person name="Meneus L."/>
            <person name="Mesirov J."/>
            <person name="Mihalev A."/>
            <person name="Mihova T."/>
            <person name="Mikkelsen T."/>
            <person name="Mlenga V."/>
            <person name="Moru K."/>
            <person name="Mozes J."/>
            <person name="Mulrain L."/>
            <person name="Munson G."/>
            <person name="Naylor J."/>
            <person name="Newes C."/>
            <person name="Nguyen C."/>
            <person name="Nguyen N."/>
            <person name="Nguyen T."/>
            <person name="Nicol R."/>
            <person name="Nielsen C."/>
            <person name="Nizzari M."/>
            <person name="Norbu C."/>
            <person name="Norbu N."/>
            <person name="O'donnell P."/>
            <person name="Okoawo O."/>
            <person name="O'leary S."/>
            <person name="Omotosho B."/>
            <person name="O'neill K."/>
            <person name="Osman S."/>
            <person name="Parker S."/>
            <person name="Perrin D."/>
            <person name="Phunkhang P."/>
            <person name="Piqani B."/>
            <person name="Purcell S."/>
            <person name="Rachupka T."/>
            <person name="Ramasamy U."/>
            <person name="Rameau R."/>
            <person name="Ray V."/>
            <person name="Raymond C."/>
            <person name="Retta R."/>
            <person name="Richardson S."/>
            <person name="Rise C."/>
            <person name="Rodriguez J."/>
            <person name="Rogers J."/>
            <person name="Rogov P."/>
            <person name="Rutman M."/>
            <person name="Schupbach R."/>
            <person name="Seaman C."/>
            <person name="Settipalli S."/>
            <person name="Sharpe T."/>
            <person name="Sheridan J."/>
            <person name="Sherpa N."/>
            <person name="Shi J."/>
            <person name="Smirnov S."/>
            <person name="Smith C."/>
            <person name="Sougnez C."/>
            <person name="Spencer B."/>
            <person name="Stalker J."/>
            <person name="Stange-thomann N."/>
            <person name="Stavropoulos S."/>
            <person name="Stetson K."/>
            <person name="Stone C."/>
            <person name="Stone S."/>
            <person name="Stubbs M."/>
            <person name="Talamas J."/>
            <person name="Tchuinga P."/>
            <person name="Tenzing P."/>
            <person name="Tesfaye S."/>
            <person name="Theodore J."/>
            <person name="Thoulutsang Y."/>
            <person name="Topham K."/>
            <person name="Towey S."/>
            <person name="Tsamla T."/>
            <person name="Tsomo N."/>
            <person name="Vallee D."/>
            <person name="Vassiliev H."/>
            <person name="Venkataraman V."/>
            <person name="Vinson J."/>
            <person name="Vo A."/>
            <person name="Wade C."/>
            <person name="Wang S."/>
            <person name="Wangchuk T."/>
            <person name="Wangdi T."/>
            <person name="Whittaker C."/>
            <person name="Wilkinson J."/>
            <person name="Wu Y."/>
            <person name="Wyman D."/>
            <person name="Yadav S."/>
            <person name="Yang S."/>
            <person name="Yang X."/>
            <person name="Yeager S."/>
            <person name="Yee E."/>
            <person name="Young G."/>
            <person name="Zainoun J."/>
            <person name="Zembeck L."/>
            <person name="Zimmer A."/>
            <person name="Zody M."/>
            <person name="Lander E."/>
        </authorList>
    </citation>
    <scope>NUCLEOTIDE SEQUENCE [LARGE SCALE GENOMIC DNA]</scope>
</reference>
<protein>
    <submittedName>
        <fullName evidence="1">Uncharacterized protein</fullName>
    </submittedName>
</protein>
<name>H2ZMH3_CIOSA</name>
<dbReference type="HOGENOM" id="CLU_2728715_0_0_1"/>
<evidence type="ECO:0000313" key="2">
    <source>
        <dbReference type="Proteomes" id="UP000007875"/>
    </source>
</evidence>
<keyword evidence="2" id="KW-1185">Reference proteome</keyword>
<dbReference type="AlphaFoldDB" id="H2ZMH3"/>
<organism evidence="1 2">
    <name type="scientific">Ciona savignyi</name>
    <name type="common">Pacific transparent sea squirt</name>
    <dbReference type="NCBI Taxonomy" id="51511"/>
    <lineage>
        <taxon>Eukaryota</taxon>
        <taxon>Metazoa</taxon>
        <taxon>Chordata</taxon>
        <taxon>Tunicata</taxon>
        <taxon>Ascidiacea</taxon>
        <taxon>Phlebobranchia</taxon>
        <taxon>Cionidae</taxon>
        <taxon>Ciona</taxon>
    </lineage>
</organism>
<sequence>MASVLWPIYNGQQNMVNPALGTAMQSSRRRWTGWTFRILAPWHAGRVEIGDVRDHERDDFDYSEVDEVDFDS</sequence>
<dbReference type="Ensembl" id="ENSCSAVT00000018995.1">
    <property type="protein sequence ID" value="ENSCSAVP00000018789.1"/>
    <property type="gene ID" value="ENSCSAVG00000011039.1"/>
</dbReference>
<reference evidence="1" key="2">
    <citation type="submission" date="2025-08" db="UniProtKB">
        <authorList>
            <consortium name="Ensembl"/>
        </authorList>
    </citation>
    <scope>IDENTIFICATION</scope>
</reference>
<dbReference type="Proteomes" id="UP000007875">
    <property type="component" value="Unassembled WGS sequence"/>
</dbReference>
<evidence type="ECO:0000313" key="1">
    <source>
        <dbReference type="Ensembl" id="ENSCSAVP00000018789.1"/>
    </source>
</evidence>
<proteinExistence type="predicted"/>